<proteinExistence type="predicted"/>
<organism evidence="2 3">
    <name type="scientific">Christiangramia antarctica</name>
    <dbReference type="NCBI Taxonomy" id="2058158"/>
    <lineage>
        <taxon>Bacteria</taxon>
        <taxon>Pseudomonadati</taxon>
        <taxon>Bacteroidota</taxon>
        <taxon>Flavobacteriia</taxon>
        <taxon>Flavobacteriales</taxon>
        <taxon>Flavobacteriaceae</taxon>
        <taxon>Christiangramia</taxon>
    </lineage>
</organism>
<evidence type="ECO:0000259" key="1">
    <source>
        <dbReference type="Pfam" id="PF17293"/>
    </source>
</evidence>
<gene>
    <name evidence="2" type="ORF">ACFSYS_14645</name>
</gene>
<name>A0ABW5X7W0_9FLAO</name>
<reference evidence="3" key="1">
    <citation type="journal article" date="2019" name="Int. J. Syst. Evol. Microbiol.">
        <title>The Global Catalogue of Microorganisms (GCM) 10K type strain sequencing project: providing services to taxonomists for standard genome sequencing and annotation.</title>
        <authorList>
            <consortium name="The Broad Institute Genomics Platform"/>
            <consortium name="The Broad Institute Genome Sequencing Center for Infectious Disease"/>
            <person name="Wu L."/>
            <person name="Ma J."/>
        </authorList>
    </citation>
    <scope>NUCLEOTIDE SEQUENCE [LARGE SCALE GENOMIC DNA]</scope>
    <source>
        <strain evidence="3">KCTC 52925</strain>
    </source>
</reference>
<dbReference type="Proteomes" id="UP001597438">
    <property type="component" value="Unassembled WGS sequence"/>
</dbReference>
<dbReference type="EMBL" id="JBHUOJ010000032">
    <property type="protein sequence ID" value="MFD2834527.1"/>
    <property type="molecule type" value="Genomic_DNA"/>
</dbReference>
<comment type="caution">
    <text evidence="2">The sequence shown here is derived from an EMBL/GenBank/DDBJ whole genome shotgun (WGS) entry which is preliminary data.</text>
</comment>
<evidence type="ECO:0000313" key="3">
    <source>
        <dbReference type="Proteomes" id="UP001597438"/>
    </source>
</evidence>
<dbReference type="InterPro" id="IPR035386">
    <property type="entry name" value="Arm-DNA-bind_5"/>
</dbReference>
<keyword evidence="3" id="KW-1185">Reference proteome</keyword>
<dbReference type="GO" id="GO:0003677">
    <property type="term" value="F:DNA binding"/>
    <property type="evidence" value="ECO:0007669"/>
    <property type="project" value="UniProtKB-KW"/>
</dbReference>
<feature type="domain" description="Arm DNA-binding" evidence="1">
    <location>
        <begin position="11"/>
        <end position="56"/>
    </location>
</feature>
<evidence type="ECO:0000313" key="2">
    <source>
        <dbReference type="EMBL" id="MFD2834527.1"/>
    </source>
</evidence>
<accession>A0ABW5X7W0</accession>
<sequence>MRNSVTFGIVFIPKSSKAKNGKVPLYARITLNGERIELSLQRRITLNLWDDRKSRLRGMLFPF</sequence>
<keyword evidence="2" id="KW-0238">DNA-binding</keyword>
<protein>
    <submittedName>
        <fullName evidence="2">Arm DNA-binding domain-containing protein</fullName>
    </submittedName>
</protein>
<dbReference type="RefSeq" id="WP_251738849.1">
    <property type="nucleotide sequence ID" value="NZ_JBHUOJ010000032.1"/>
</dbReference>
<dbReference type="Pfam" id="PF17293">
    <property type="entry name" value="Arm-DNA-bind_5"/>
    <property type="match status" value="1"/>
</dbReference>